<organism evidence="3 4">
    <name type="scientific">Aeromonas encheleia</name>
    <dbReference type="NCBI Taxonomy" id="73010"/>
    <lineage>
        <taxon>Bacteria</taxon>
        <taxon>Pseudomonadati</taxon>
        <taxon>Pseudomonadota</taxon>
        <taxon>Gammaproteobacteria</taxon>
        <taxon>Aeromonadales</taxon>
        <taxon>Aeromonadaceae</taxon>
        <taxon>Aeromonas</taxon>
    </lineage>
</organism>
<accession>A0AAE9MI53</accession>
<dbReference type="PROSITE" id="PS51257">
    <property type="entry name" value="PROKAR_LIPOPROTEIN"/>
    <property type="match status" value="1"/>
</dbReference>
<evidence type="ECO:0000256" key="1">
    <source>
        <dbReference type="SAM" id="SignalP"/>
    </source>
</evidence>
<evidence type="ECO:0000313" key="4">
    <source>
        <dbReference type="Proteomes" id="UP001056890"/>
    </source>
</evidence>
<dbReference type="SUPFAM" id="SSF51695">
    <property type="entry name" value="PLC-like phosphodiesterases"/>
    <property type="match status" value="1"/>
</dbReference>
<dbReference type="Gene3D" id="3.20.20.190">
    <property type="entry name" value="Phosphatidylinositol (PI) phosphodiesterase"/>
    <property type="match status" value="1"/>
</dbReference>
<name>A0AAE9MI53_9GAMM</name>
<gene>
    <name evidence="3" type="ORF">NHF51_05220</name>
</gene>
<evidence type="ECO:0000313" key="3">
    <source>
        <dbReference type="EMBL" id="USV58559.1"/>
    </source>
</evidence>
<sequence length="360" mass="38969">MSIPTPRLLSLVLFSPLLLSACNDNESTSQPDTPPHLFNEPRAFDLEAHRGGLGLVSESTLAAFTNALEMGVTTLEMDTQITRDGIAVVTHDRKISDKKCLDTQPASEGDPQYPYVGKYIKDLTLAQVKTLDCGSLPLADFPEQVQVPGATMPTLQEVFALVKSYQADQVLLNIETKVEAAAPEETAPRELFVKTVLKDIRDAGLMRQATIQSFDWGALMLTRELEPSLPIIALTNGQPFLQVGMPGASPWLGGIDIDDFNGDLVQAVASFGANAISPVHGDPQGGRYGDPGYVEYTTPDLVDAAHAEGIKVIPWTVDDEGTMNRMLENGVDGMITDYPDRLRVVMEARGIPLPPSVSPR</sequence>
<reference evidence="3" key="1">
    <citation type="submission" date="2022-06" db="EMBL/GenBank/DDBJ databases">
        <title>Complete Genome of Aeromonas sp. Strain SOD01 Isolated from an Urban Freshwater Stream.</title>
        <authorList>
            <person name="Williams L.E."/>
            <person name="Brysgel T."/>
            <person name="Capestro E.M."/>
            <person name="Foltz G.V."/>
            <person name="Gardner A.E."/>
            <person name="Ingrassia J."/>
            <person name="Peterson E."/>
            <person name="Arruda J."/>
            <person name="Flaherty I."/>
            <person name="Hunt M."/>
            <person name="Pappas G."/>
            <person name="Ramsaran S."/>
            <person name="Rocha M."/>
        </authorList>
    </citation>
    <scope>NUCLEOTIDE SEQUENCE</scope>
    <source>
        <strain evidence="3">SOD01</strain>
    </source>
</reference>
<keyword evidence="1" id="KW-0732">Signal</keyword>
<protein>
    <submittedName>
        <fullName evidence="3">Glycerophosphodiester phosphodiesterase</fullName>
    </submittedName>
</protein>
<dbReference type="AlphaFoldDB" id="A0AAE9MI53"/>
<feature type="domain" description="GP-PDE" evidence="2">
    <location>
        <begin position="44"/>
        <end position="346"/>
    </location>
</feature>
<keyword evidence="4" id="KW-1185">Reference proteome</keyword>
<proteinExistence type="predicted"/>
<dbReference type="GO" id="GO:0006629">
    <property type="term" value="P:lipid metabolic process"/>
    <property type="evidence" value="ECO:0007669"/>
    <property type="project" value="InterPro"/>
</dbReference>
<dbReference type="GO" id="GO:0008081">
    <property type="term" value="F:phosphoric diester hydrolase activity"/>
    <property type="evidence" value="ECO:0007669"/>
    <property type="project" value="InterPro"/>
</dbReference>
<dbReference type="PANTHER" id="PTHR46211">
    <property type="entry name" value="GLYCEROPHOSPHORYL DIESTER PHOSPHODIESTERASE"/>
    <property type="match status" value="1"/>
</dbReference>
<dbReference type="InterPro" id="IPR030395">
    <property type="entry name" value="GP_PDE_dom"/>
</dbReference>
<feature type="signal peptide" evidence="1">
    <location>
        <begin position="1"/>
        <end position="21"/>
    </location>
</feature>
<dbReference type="InterPro" id="IPR017946">
    <property type="entry name" value="PLC-like_Pdiesterase_TIM-brl"/>
</dbReference>
<dbReference type="Proteomes" id="UP001056890">
    <property type="component" value="Chromosome"/>
</dbReference>
<dbReference type="PROSITE" id="PS51704">
    <property type="entry name" value="GP_PDE"/>
    <property type="match status" value="1"/>
</dbReference>
<dbReference type="EMBL" id="CP099717">
    <property type="protein sequence ID" value="USV58559.1"/>
    <property type="molecule type" value="Genomic_DNA"/>
</dbReference>
<dbReference type="PANTHER" id="PTHR46211:SF14">
    <property type="entry name" value="GLYCEROPHOSPHODIESTER PHOSPHODIESTERASE"/>
    <property type="match status" value="1"/>
</dbReference>
<dbReference type="CDD" id="cd08567">
    <property type="entry name" value="GDPD_SpGDE_like"/>
    <property type="match status" value="1"/>
</dbReference>
<dbReference type="Pfam" id="PF03009">
    <property type="entry name" value="GDPD"/>
    <property type="match status" value="1"/>
</dbReference>
<evidence type="ECO:0000259" key="2">
    <source>
        <dbReference type="PROSITE" id="PS51704"/>
    </source>
</evidence>
<dbReference type="RefSeq" id="WP_252995785.1">
    <property type="nucleotide sequence ID" value="NZ_CP099717.1"/>
</dbReference>
<feature type="chain" id="PRO_5042268705" evidence="1">
    <location>
        <begin position="22"/>
        <end position="360"/>
    </location>
</feature>